<feature type="compositionally biased region" description="Pro residues" evidence="1">
    <location>
        <begin position="68"/>
        <end position="78"/>
    </location>
</feature>
<feature type="compositionally biased region" description="Basic and acidic residues" evidence="1">
    <location>
        <begin position="82"/>
        <end position="91"/>
    </location>
</feature>
<keyword evidence="4" id="KW-1185">Reference proteome</keyword>
<keyword evidence="2" id="KW-0472">Membrane</keyword>
<evidence type="ECO:0000256" key="2">
    <source>
        <dbReference type="SAM" id="Phobius"/>
    </source>
</evidence>
<reference evidence="3" key="1">
    <citation type="submission" date="2023-07" db="EMBL/GenBank/DDBJ databases">
        <title>draft genome sequence of fig (Ficus carica).</title>
        <authorList>
            <person name="Takahashi T."/>
            <person name="Nishimura K."/>
        </authorList>
    </citation>
    <scope>NUCLEOTIDE SEQUENCE</scope>
</reference>
<feature type="compositionally biased region" description="Pro residues" evidence="1">
    <location>
        <begin position="135"/>
        <end position="144"/>
    </location>
</feature>
<keyword evidence="2" id="KW-0812">Transmembrane</keyword>
<feature type="transmembrane region" description="Helical" evidence="2">
    <location>
        <begin position="169"/>
        <end position="186"/>
    </location>
</feature>
<gene>
    <name evidence="3" type="ORF">TIFTF001_014867</name>
</gene>
<dbReference type="EMBL" id="BTGU01000021">
    <property type="protein sequence ID" value="GMN45679.1"/>
    <property type="molecule type" value="Genomic_DNA"/>
</dbReference>
<name>A0AA88A4M2_FICCA</name>
<dbReference type="AlphaFoldDB" id="A0AA88A4M2"/>
<evidence type="ECO:0000256" key="1">
    <source>
        <dbReference type="SAM" id="MobiDB-lite"/>
    </source>
</evidence>
<protein>
    <submittedName>
        <fullName evidence="3">Uncharacterized protein</fullName>
    </submittedName>
</protein>
<organism evidence="3 4">
    <name type="scientific">Ficus carica</name>
    <name type="common">Common fig</name>
    <dbReference type="NCBI Taxonomy" id="3494"/>
    <lineage>
        <taxon>Eukaryota</taxon>
        <taxon>Viridiplantae</taxon>
        <taxon>Streptophyta</taxon>
        <taxon>Embryophyta</taxon>
        <taxon>Tracheophyta</taxon>
        <taxon>Spermatophyta</taxon>
        <taxon>Magnoliopsida</taxon>
        <taxon>eudicotyledons</taxon>
        <taxon>Gunneridae</taxon>
        <taxon>Pentapetalae</taxon>
        <taxon>rosids</taxon>
        <taxon>fabids</taxon>
        <taxon>Rosales</taxon>
        <taxon>Moraceae</taxon>
        <taxon>Ficeae</taxon>
        <taxon>Ficus</taxon>
    </lineage>
</organism>
<dbReference type="Proteomes" id="UP001187192">
    <property type="component" value="Unassembled WGS sequence"/>
</dbReference>
<proteinExistence type="predicted"/>
<feature type="region of interest" description="Disordered" evidence="1">
    <location>
        <begin position="116"/>
        <end position="145"/>
    </location>
</feature>
<comment type="caution">
    <text evidence="3">The sequence shown here is derived from an EMBL/GenBank/DDBJ whole genome shotgun (WGS) entry which is preliminary data.</text>
</comment>
<evidence type="ECO:0000313" key="4">
    <source>
        <dbReference type="Proteomes" id="UP001187192"/>
    </source>
</evidence>
<keyword evidence="2" id="KW-1133">Transmembrane helix</keyword>
<sequence>MDPPRHDLGPPSLCSHLPQSGFNPLPANPSLPPGLRLDPFPCMTNSGNPSPRSGFKRERKRSGTIWVPPTPAGEPSPPQSWFERERDRVRSETPPPPLATNPALLNQGLRERDPSIWVPPTPAGEPSPFRSKFESPPPKPPPVNPALLDMGRLKQYKLRDNQLGSKMKFLGFVSWLCWILILVLLFNPPFSDHFGRRLLIGCSAGRGDPPFSHRTPPAPKGQIPGFG</sequence>
<evidence type="ECO:0000313" key="3">
    <source>
        <dbReference type="EMBL" id="GMN45679.1"/>
    </source>
</evidence>
<feature type="region of interest" description="Disordered" evidence="1">
    <location>
        <begin position="1"/>
        <end position="103"/>
    </location>
</feature>
<accession>A0AA88A4M2</accession>